<name>A0A9D4LG96_DREPO</name>
<dbReference type="InterPro" id="IPR005312">
    <property type="entry name" value="DUF1759"/>
</dbReference>
<comment type="caution">
    <text evidence="1">The sequence shown here is derived from an EMBL/GenBank/DDBJ whole genome shotgun (WGS) entry which is preliminary data.</text>
</comment>
<accession>A0A9D4LG96</accession>
<dbReference type="AlphaFoldDB" id="A0A9D4LG96"/>
<reference evidence="1" key="1">
    <citation type="journal article" date="2019" name="bioRxiv">
        <title>The Genome of the Zebra Mussel, Dreissena polymorpha: A Resource for Invasive Species Research.</title>
        <authorList>
            <person name="McCartney M.A."/>
            <person name="Auch B."/>
            <person name="Kono T."/>
            <person name="Mallez S."/>
            <person name="Zhang Y."/>
            <person name="Obille A."/>
            <person name="Becker A."/>
            <person name="Abrahante J.E."/>
            <person name="Garbe J."/>
            <person name="Badalamenti J.P."/>
            <person name="Herman A."/>
            <person name="Mangelson H."/>
            <person name="Liachko I."/>
            <person name="Sullivan S."/>
            <person name="Sone E.D."/>
            <person name="Koren S."/>
            <person name="Silverstein K.A.T."/>
            <person name="Beckman K.B."/>
            <person name="Gohl D.M."/>
        </authorList>
    </citation>
    <scope>NUCLEOTIDE SEQUENCE</scope>
    <source>
        <strain evidence="1">Duluth1</strain>
        <tissue evidence="1">Whole animal</tissue>
    </source>
</reference>
<dbReference type="Proteomes" id="UP000828390">
    <property type="component" value="Unassembled WGS sequence"/>
</dbReference>
<dbReference type="Pfam" id="PF03564">
    <property type="entry name" value="DUF1759"/>
    <property type="match status" value="1"/>
</dbReference>
<gene>
    <name evidence="1" type="ORF">DPMN_099835</name>
</gene>
<dbReference type="EMBL" id="JAIWYP010000003">
    <property type="protein sequence ID" value="KAH3857229.1"/>
    <property type="molecule type" value="Genomic_DNA"/>
</dbReference>
<evidence type="ECO:0000313" key="1">
    <source>
        <dbReference type="EMBL" id="KAH3857229.1"/>
    </source>
</evidence>
<proteinExistence type="predicted"/>
<evidence type="ECO:0000313" key="2">
    <source>
        <dbReference type="Proteomes" id="UP000828390"/>
    </source>
</evidence>
<sequence length="84" mass="9905">MVSFDRDKLKWTEFWDSFETVVHQNKLLSNVEKFTYLKSKVLGEAKYVIAGLSLTRGISRNFFHKIESTIVRTYGRYGENRPNL</sequence>
<keyword evidence="2" id="KW-1185">Reference proteome</keyword>
<protein>
    <submittedName>
        <fullName evidence="1">Uncharacterized protein</fullName>
    </submittedName>
</protein>
<organism evidence="1 2">
    <name type="scientific">Dreissena polymorpha</name>
    <name type="common">Zebra mussel</name>
    <name type="synonym">Mytilus polymorpha</name>
    <dbReference type="NCBI Taxonomy" id="45954"/>
    <lineage>
        <taxon>Eukaryota</taxon>
        <taxon>Metazoa</taxon>
        <taxon>Spiralia</taxon>
        <taxon>Lophotrochozoa</taxon>
        <taxon>Mollusca</taxon>
        <taxon>Bivalvia</taxon>
        <taxon>Autobranchia</taxon>
        <taxon>Heteroconchia</taxon>
        <taxon>Euheterodonta</taxon>
        <taxon>Imparidentia</taxon>
        <taxon>Neoheterodontei</taxon>
        <taxon>Myida</taxon>
        <taxon>Dreissenoidea</taxon>
        <taxon>Dreissenidae</taxon>
        <taxon>Dreissena</taxon>
    </lineage>
</organism>
<reference evidence="1" key="2">
    <citation type="submission" date="2020-11" db="EMBL/GenBank/DDBJ databases">
        <authorList>
            <person name="McCartney M.A."/>
            <person name="Auch B."/>
            <person name="Kono T."/>
            <person name="Mallez S."/>
            <person name="Becker A."/>
            <person name="Gohl D.M."/>
            <person name="Silverstein K.A.T."/>
            <person name="Koren S."/>
            <person name="Bechman K.B."/>
            <person name="Herman A."/>
            <person name="Abrahante J.E."/>
            <person name="Garbe J."/>
        </authorList>
    </citation>
    <scope>NUCLEOTIDE SEQUENCE</scope>
    <source>
        <strain evidence="1">Duluth1</strain>
        <tissue evidence="1">Whole animal</tissue>
    </source>
</reference>